<evidence type="ECO:0000313" key="1">
    <source>
        <dbReference type="EMBL" id="QBH84490.1"/>
    </source>
</evidence>
<accession>A0A481TT26</accession>
<dbReference type="EMBL" id="MH790653">
    <property type="protein sequence ID" value="QBH84490.1"/>
    <property type="molecule type" value="Genomic_DNA"/>
</dbReference>
<protein>
    <submittedName>
        <fullName evidence="1">Uncharacterized protein</fullName>
    </submittedName>
</protein>
<organismHost>
    <name type="scientific">Homo sapiens</name>
    <name type="common">Human</name>
    <dbReference type="NCBI Taxonomy" id="9606"/>
</organismHost>
<organism evidence="1">
    <name type="scientific">Human herpesvirus 2</name>
    <name type="common">HHV-2</name>
    <name type="synonym">Human herpes simplex virus 2</name>
    <dbReference type="NCBI Taxonomy" id="10310"/>
    <lineage>
        <taxon>Viruses</taxon>
        <taxon>Duplodnaviria</taxon>
        <taxon>Heunggongvirae</taxon>
        <taxon>Peploviricota</taxon>
        <taxon>Herviviricetes</taxon>
        <taxon>Herpesvirales</taxon>
        <taxon>Orthoherpesviridae</taxon>
        <taxon>Alphaherpesvirinae</taxon>
        <taxon>Simplexvirus</taxon>
        <taxon>Simplexvirus humanalpha2</taxon>
    </lineage>
</organism>
<name>A0A481TT26_HHV2</name>
<reference evidence="1" key="1">
    <citation type="submission" date="2018-08" db="EMBL/GenBank/DDBJ databases">
        <title>HSV2 whole genome sequences from clinical isolates.</title>
        <authorList>
            <person name="Roychoudhury P."/>
            <person name="Greninger A.L."/>
            <person name="Jerome K.R."/>
            <person name="Johnston C."/>
            <person name="Wald A."/>
            <person name="Xie H."/>
        </authorList>
    </citation>
    <scope>NUCLEOTIDE SEQUENCE</scope>
    <source>
        <strain evidence="1">2004-51444</strain>
    </source>
</reference>
<sequence length="62" mass="6909">MGRRSRSRQLAAFNGPPFPLMVIKNVRTAPRSPRNYSLGVPGYADYFLGRTRRASRAAGWVG</sequence>
<proteinExistence type="predicted"/>